<evidence type="ECO:0000256" key="7">
    <source>
        <dbReference type="ARBA" id="ARBA00022801"/>
    </source>
</evidence>
<evidence type="ECO:0000256" key="6">
    <source>
        <dbReference type="ARBA" id="ARBA00022759"/>
    </source>
</evidence>
<evidence type="ECO:0000256" key="5">
    <source>
        <dbReference type="ARBA" id="ARBA00022723"/>
    </source>
</evidence>
<dbReference type="InterPro" id="IPR050092">
    <property type="entry name" value="RNase_H"/>
</dbReference>
<keyword evidence="6" id="KW-0255">Endonuclease</keyword>
<dbReference type="PANTHER" id="PTHR10642">
    <property type="entry name" value="RIBONUCLEASE H1"/>
    <property type="match status" value="1"/>
</dbReference>
<sequence length="381" mass="42588">MQSNQTAELFAVAVAAAIVPPFTNLHIVTDSRYVLDGLAKHLPKWEANGWYGTTNAELIRDVVARLRARSAPTTIRWTKGHAGDTGNEGADALAKQGSQETRTEPLPPAPAQYLRQGAKLATLTQKLAYKAIRAGKRKPERPATDNMVARIQATLAQDTKREPTAAKIWAAIRHRDIARKMRDFLWKATHDALRVGRYWEHIPGYEQRALCGVCGVTDSLEHILLECDAPGQRTVWKLTKNLLLHRGAGQLQLSLGVLIGAPGLSMAELKGKRMPGLDRLCRIVLTESTHLVWKLRCERVIQRDNDPEQWHTEKEVAGRWRKAVLRRYALDNLLTHRRFGKKGTRANKLEATWGDIFRDCTEDTVPRSGVLVGMTDETGVG</sequence>
<dbReference type="InParanoid" id="A0A5C3NP27"/>
<evidence type="ECO:0000256" key="2">
    <source>
        <dbReference type="ARBA" id="ARBA00005300"/>
    </source>
</evidence>
<evidence type="ECO:0000256" key="3">
    <source>
        <dbReference type="ARBA" id="ARBA00012180"/>
    </source>
</evidence>
<evidence type="ECO:0000259" key="9">
    <source>
        <dbReference type="PROSITE" id="PS50879"/>
    </source>
</evidence>
<organism evidence="10 11">
    <name type="scientific">Polyporus arcularius HHB13444</name>
    <dbReference type="NCBI Taxonomy" id="1314778"/>
    <lineage>
        <taxon>Eukaryota</taxon>
        <taxon>Fungi</taxon>
        <taxon>Dikarya</taxon>
        <taxon>Basidiomycota</taxon>
        <taxon>Agaricomycotina</taxon>
        <taxon>Agaricomycetes</taxon>
        <taxon>Polyporales</taxon>
        <taxon>Polyporaceae</taxon>
        <taxon>Polyporus</taxon>
    </lineage>
</organism>
<dbReference type="Proteomes" id="UP000308197">
    <property type="component" value="Unassembled WGS sequence"/>
</dbReference>
<evidence type="ECO:0000256" key="4">
    <source>
        <dbReference type="ARBA" id="ARBA00022722"/>
    </source>
</evidence>
<keyword evidence="4" id="KW-0540">Nuclease</keyword>
<comment type="catalytic activity">
    <reaction evidence="1">
        <text>Endonucleolytic cleavage to 5'-phosphomonoester.</text>
        <dbReference type="EC" id="3.1.26.4"/>
    </reaction>
</comment>
<feature type="domain" description="RNase H type-1" evidence="9">
    <location>
        <begin position="1"/>
        <end position="99"/>
    </location>
</feature>
<dbReference type="AlphaFoldDB" id="A0A5C3NP27"/>
<dbReference type="PANTHER" id="PTHR10642:SF26">
    <property type="entry name" value="RIBONUCLEASE H1"/>
    <property type="match status" value="1"/>
</dbReference>
<dbReference type="GO" id="GO:0043137">
    <property type="term" value="P:DNA replication, removal of RNA primer"/>
    <property type="evidence" value="ECO:0007669"/>
    <property type="project" value="TreeGrafter"/>
</dbReference>
<dbReference type="GO" id="GO:0004523">
    <property type="term" value="F:RNA-DNA hybrid ribonuclease activity"/>
    <property type="evidence" value="ECO:0007669"/>
    <property type="project" value="UniProtKB-EC"/>
</dbReference>
<evidence type="ECO:0000313" key="11">
    <source>
        <dbReference type="Proteomes" id="UP000308197"/>
    </source>
</evidence>
<dbReference type="EMBL" id="ML212581">
    <property type="protein sequence ID" value="TFK78377.1"/>
    <property type="molecule type" value="Genomic_DNA"/>
</dbReference>
<comment type="similarity">
    <text evidence="2">Belongs to the RNase H family.</text>
</comment>
<dbReference type="InterPro" id="IPR036397">
    <property type="entry name" value="RNaseH_sf"/>
</dbReference>
<accession>A0A5C3NP27</accession>
<dbReference type="PROSITE" id="PS50879">
    <property type="entry name" value="RNASE_H_1"/>
    <property type="match status" value="1"/>
</dbReference>
<gene>
    <name evidence="10" type="ORF">K466DRAFT_614661</name>
</gene>
<feature type="region of interest" description="Disordered" evidence="8">
    <location>
        <begin position="77"/>
        <end position="110"/>
    </location>
</feature>
<keyword evidence="11" id="KW-1185">Reference proteome</keyword>
<keyword evidence="7" id="KW-0378">Hydrolase</keyword>
<evidence type="ECO:0000313" key="10">
    <source>
        <dbReference type="EMBL" id="TFK78377.1"/>
    </source>
</evidence>
<dbReference type="EC" id="3.1.26.4" evidence="3"/>
<name>A0A5C3NP27_9APHY</name>
<dbReference type="InterPro" id="IPR012337">
    <property type="entry name" value="RNaseH-like_sf"/>
</dbReference>
<evidence type="ECO:0000256" key="8">
    <source>
        <dbReference type="SAM" id="MobiDB-lite"/>
    </source>
</evidence>
<proteinExistence type="inferred from homology"/>
<protein>
    <recommendedName>
        <fullName evidence="3">ribonuclease H</fullName>
        <ecNumber evidence="3">3.1.26.4</ecNumber>
    </recommendedName>
</protein>
<dbReference type="SUPFAM" id="SSF53098">
    <property type="entry name" value="Ribonuclease H-like"/>
    <property type="match status" value="1"/>
</dbReference>
<reference evidence="10 11" key="1">
    <citation type="journal article" date="2019" name="Nat. Ecol. Evol.">
        <title>Megaphylogeny resolves global patterns of mushroom evolution.</title>
        <authorList>
            <person name="Varga T."/>
            <person name="Krizsan K."/>
            <person name="Foldi C."/>
            <person name="Dima B."/>
            <person name="Sanchez-Garcia M."/>
            <person name="Sanchez-Ramirez S."/>
            <person name="Szollosi G.J."/>
            <person name="Szarkandi J.G."/>
            <person name="Papp V."/>
            <person name="Albert L."/>
            <person name="Andreopoulos W."/>
            <person name="Angelini C."/>
            <person name="Antonin V."/>
            <person name="Barry K.W."/>
            <person name="Bougher N.L."/>
            <person name="Buchanan P."/>
            <person name="Buyck B."/>
            <person name="Bense V."/>
            <person name="Catcheside P."/>
            <person name="Chovatia M."/>
            <person name="Cooper J."/>
            <person name="Damon W."/>
            <person name="Desjardin D."/>
            <person name="Finy P."/>
            <person name="Geml J."/>
            <person name="Haridas S."/>
            <person name="Hughes K."/>
            <person name="Justo A."/>
            <person name="Karasinski D."/>
            <person name="Kautmanova I."/>
            <person name="Kiss B."/>
            <person name="Kocsube S."/>
            <person name="Kotiranta H."/>
            <person name="LaButti K.M."/>
            <person name="Lechner B.E."/>
            <person name="Liimatainen K."/>
            <person name="Lipzen A."/>
            <person name="Lukacs Z."/>
            <person name="Mihaltcheva S."/>
            <person name="Morgado L.N."/>
            <person name="Niskanen T."/>
            <person name="Noordeloos M.E."/>
            <person name="Ohm R.A."/>
            <person name="Ortiz-Santana B."/>
            <person name="Ovrebo C."/>
            <person name="Racz N."/>
            <person name="Riley R."/>
            <person name="Savchenko A."/>
            <person name="Shiryaev A."/>
            <person name="Soop K."/>
            <person name="Spirin V."/>
            <person name="Szebenyi C."/>
            <person name="Tomsovsky M."/>
            <person name="Tulloss R.E."/>
            <person name="Uehling J."/>
            <person name="Grigoriev I.V."/>
            <person name="Vagvolgyi C."/>
            <person name="Papp T."/>
            <person name="Martin F.M."/>
            <person name="Miettinen O."/>
            <person name="Hibbett D.S."/>
            <person name="Nagy L.G."/>
        </authorList>
    </citation>
    <scope>NUCLEOTIDE SEQUENCE [LARGE SCALE GENOMIC DNA]</scope>
    <source>
        <strain evidence="10 11">HHB13444</strain>
    </source>
</reference>
<dbReference type="InterPro" id="IPR002156">
    <property type="entry name" value="RNaseH_domain"/>
</dbReference>
<dbReference type="STRING" id="1314778.A0A5C3NP27"/>
<evidence type="ECO:0000256" key="1">
    <source>
        <dbReference type="ARBA" id="ARBA00000077"/>
    </source>
</evidence>
<dbReference type="Gene3D" id="3.30.420.10">
    <property type="entry name" value="Ribonuclease H-like superfamily/Ribonuclease H"/>
    <property type="match status" value="1"/>
</dbReference>
<dbReference type="Pfam" id="PF00075">
    <property type="entry name" value="RNase_H"/>
    <property type="match status" value="1"/>
</dbReference>
<keyword evidence="5" id="KW-0479">Metal-binding</keyword>
<dbReference type="GO" id="GO:0003676">
    <property type="term" value="F:nucleic acid binding"/>
    <property type="evidence" value="ECO:0007669"/>
    <property type="project" value="InterPro"/>
</dbReference>
<dbReference type="GO" id="GO:0046872">
    <property type="term" value="F:metal ion binding"/>
    <property type="evidence" value="ECO:0007669"/>
    <property type="project" value="UniProtKB-KW"/>
</dbReference>